<gene>
    <name evidence="1" type="ORF">TIFTF001_051961</name>
</gene>
<proteinExistence type="predicted"/>
<dbReference type="AlphaFoldDB" id="A0AA88EE05"/>
<evidence type="ECO:0000313" key="1">
    <source>
        <dbReference type="EMBL" id="GMN72208.1"/>
    </source>
</evidence>
<protein>
    <submittedName>
        <fullName evidence="1">Uncharacterized protein</fullName>
    </submittedName>
</protein>
<evidence type="ECO:0000313" key="2">
    <source>
        <dbReference type="Proteomes" id="UP001187192"/>
    </source>
</evidence>
<comment type="caution">
    <text evidence="1">The sequence shown here is derived from an EMBL/GenBank/DDBJ whole genome shotgun (WGS) entry which is preliminary data.</text>
</comment>
<accession>A0AA88EE05</accession>
<organism evidence="1 2">
    <name type="scientific">Ficus carica</name>
    <name type="common">Common fig</name>
    <dbReference type="NCBI Taxonomy" id="3494"/>
    <lineage>
        <taxon>Eukaryota</taxon>
        <taxon>Viridiplantae</taxon>
        <taxon>Streptophyta</taxon>
        <taxon>Embryophyta</taxon>
        <taxon>Tracheophyta</taxon>
        <taxon>Spermatophyta</taxon>
        <taxon>Magnoliopsida</taxon>
        <taxon>eudicotyledons</taxon>
        <taxon>Gunneridae</taxon>
        <taxon>Pentapetalae</taxon>
        <taxon>rosids</taxon>
        <taxon>fabids</taxon>
        <taxon>Rosales</taxon>
        <taxon>Moraceae</taxon>
        <taxon>Ficeae</taxon>
        <taxon>Ficus</taxon>
    </lineage>
</organism>
<dbReference type="EMBL" id="BTGU01010287">
    <property type="protein sequence ID" value="GMN72208.1"/>
    <property type="molecule type" value="Genomic_DNA"/>
</dbReference>
<sequence>VNWSRFGTCDVRDWTELYCVEVDNCSFPSVAAPSGGGAYGGQQQRQQWLGKVRV</sequence>
<dbReference type="Proteomes" id="UP001187192">
    <property type="component" value="Unassembled WGS sequence"/>
</dbReference>
<name>A0AA88EE05_FICCA</name>
<feature type="non-terminal residue" evidence="1">
    <location>
        <position position="54"/>
    </location>
</feature>
<reference evidence="1" key="1">
    <citation type="submission" date="2023-07" db="EMBL/GenBank/DDBJ databases">
        <title>draft genome sequence of fig (Ficus carica).</title>
        <authorList>
            <person name="Takahashi T."/>
            <person name="Nishimura K."/>
        </authorList>
    </citation>
    <scope>NUCLEOTIDE SEQUENCE</scope>
</reference>
<keyword evidence="2" id="KW-1185">Reference proteome</keyword>